<accession>A0A8H5JQ70</accession>
<evidence type="ECO:0000313" key="1">
    <source>
        <dbReference type="EMBL" id="KAF5559679.1"/>
    </source>
</evidence>
<protein>
    <submittedName>
        <fullName evidence="1">Uncharacterized protein</fullName>
    </submittedName>
</protein>
<dbReference type="EMBL" id="JAAOAQ010000252">
    <property type="protein sequence ID" value="KAF5559679.1"/>
    <property type="molecule type" value="Genomic_DNA"/>
</dbReference>
<keyword evidence="2" id="KW-1185">Reference proteome</keyword>
<dbReference type="AlphaFoldDB" id="A0A8H5JQ70"/>
<proteinExistence type="predicted"/>
<gene>
    <name evidence="1" type="ORF">FPHYL_6991</name>
</gene>
<sequence>MPFETLPDAPRASFLGLPLEMRQQIYLQYFTIEGGYIYDAESDKLVQANRCSIDLSLRRVCRTIAIETYDYPLTLNKITFSTAYRRDWRKKAAMFEIITTYHFRLLGAMLKRLRHCLTPDMYKTPPTQHDSRYMSVVAKSISDTIDLETRHPEFNADSNANGYMLDFKAGRGFKDDGGDLSRPSGNDNNISSNRAYTYLLQQIATQSPEKFREGIDDFLPGWAQSKSNPTSDFFELGFDFWAISSMREITDMIKDLQLEERWDQLDLWRYSEYLKEGYTGTRYCYQHKHFFSAAALAIHFLKSMSQTQRLLITKLILNEDRMAVGNPECHIIGLIPFTKENPHLFIEHRVNLWRNIIPRSCEESRFRSFPTRNESIIEPSEDDLDQHQVYHAYASQTICRFIMHTLESLREGLPPNSYSVIFDGQPELNHSTETFRYLMEIQIAWLTAYTDCVAHGVLAPPENKTYPFQTCPSTTDTVSIQDRSSIIQCNFTLDQPWSYREIAGDNDDNIEGRDSVHDVMRDFDIDEDYLDFDKLHVSNGKVDWMQIQGEFFETRPRSGLPEVETKVLDHRGLKE</sequence>
<name>A0A8H5JQ70_9HYPO</name>
<reference evidence="1 2" key="1">
    <citation type="submission" date="2020-05" db="EMBL/GenBank/DDBJ databases">
        <title>Identification and distribution of gene clusters putatively required for synthesis of sphingolipid metabolism inhibitors in phylogenetically diverse species of the filamentous fungus Fusarium.</title>
        <authorList>
            <person name="Kim H.-S."/>
            <person name="Busman M."/>
            <person name="Brown D.W."/>
            <person name="Divon H."/>
            <person name="Uhlig S."/>
            <person name="Proctor R.H."/>
        </authorList>
    </citation>
    <scope>NUCLEOTIDE SEQUENCE [LARGE SCALE GENOMIC DNA]</scope>
    <source>
        <strain evidence="1 2">NRRL 13617</strain>
    </source>
</reference>
<dbReference type="Proteomes" id="UP000582016">
    <property type="component" value="Unassembled WGS sequence"/>
</dbReference>
<comment type="caution">
    <text evidence="1">The sequence shown here is derived from an EMBL/GenBank/DDBJ whole genome shotgun (WGS) entry which is preliminary data.</text>
</comment>
<evidence type="ECO:0000313" key="2">
    <source>
        <dbReference type="Proteomes" id="UP000582016"/>
    </source>
</evidence>
<organism evidence="1 2">
    <name type="scientific">Fusarium phyllophilum</name>
    <dbReference type="NCBI Taxonomy" id="47803"/>
    <lineage>
        <taxon>Eukaryota</taxon>
        <taxon>Fungi</taxon>
        <taxon>Dikarya</taxon>
        <taxon>Ascomycota</taxon>
        <taxon>Pezizomycotina</taxon>
        <taxon>Sordariomycetes</taxon>
        <taxon>Hypocreomycetidae</taxon>
        <taxon>Hypocreales</taxon>
        <taxon>Nectriaceae</taxon>
        <taxon>Fusarium</taxon>
        <taxon>Fusarium fujikuroi species complex</taxon>
    </lineage>
</organism>
<dbReference type="OrthoDB" id="5062850at2759"/>